<accession>A0A7J7KE11</accession>
<proteinExistence type="predicted"/>
<evidence type="ECO:0000313" key="2">
    <source>
        <dbReference type="Proteomes" id="UP000593567"/>
    </source>
</evidence>
<sequence>MLRVQCLVPPTTSSSYGEKRVTPYEYNMSHLCFFQTMVPDLVAISGNKQTTLTAISQLTPTGLGKDKEVGRGEADEVFQLPKVSEKKELSAVGAAAVSPAEQKRRGI</sequence>
<protein>
    <submittedName>
        <fullName evidence="1">Uncharacterized protein</fullName>
    </submittedName>
</protein>
<name>A0A7J7KE11_BUGNE</name>
<dbReference type="EMBL" id="VXIV02000831">
    <property type="protein sequence ID" value="KAF6035776.1"/>
    <property type="molecule type" value="Genomic_DNA"/>
</dbReference>
<reference evidence="1" key="1">
    <citation type="submission" date="2020-06" db="EMBL/GenBank/DDBJ databases">
        <title>Draft genome of Bugula neritina, a colonial animal packing powerful symbionts and potential medicines.</title>
        <authorList>
            <person name="Rayko M."/>
        </authorList>
    </citation>
    <scope>NUCLEOTIDE SEQUENCE [LARGE SCALE GENOMIC DNA]</scope>
    <source>
        <strain evidence="1">Kwan_BN1</strain>
    </source>
</reference>
<evidence type="ECO:0000313" key="1">
    <source>
        <dbReference type="EMBL" id="KAF6035776.1"/>
    </source>
</evidence>
<dbReference type="Proteomes" id="UP000593567">
    <property type="component" value="Unassembled WGS sequence"/>
</dbReference>
<gene>
    <name evidence="1" type="ORF">EB796_005921</name>
</gene>
<dbReference type="AlphaFoldDB" id="A0A7J7KE11"/>
<keyword evidence="2" id="KW-1185">Reference proteome</keyword>
<organism evidence="1 2">
    <name type="scientific">Bugula neritina</name>
    <name type="common">Brown bryozoan</name>
    <name type="synonym">Sertularia neritina</name>
    <dbReference type="NCBI Taxonomy" id="10212"/>
    <lineage>
        <taxon>Eukaryota</taxon>
        <taxon>Metazoa</taxon>
        <taxon>Spiralia</taxon>
        <taxon>Lophotrochozoa</taxon>
        <taxon>Bryozoa</taxon>
        <taxon>Gymnolaemata</taxon>
        <taxon>Cheilostomatida</taxon>
        <taxon>Flustrina</taxon>
        <taxon>Buguloidea</taxon>
        <taxon>Bugulidae</taxon>
        <taxon>Bugula</taxon>
    </lineage>
</organism>
<comment type="caution">
    <text evidence="1">The sequence shown here is derived from an EMBL/GenBank/DDBJ whole genome shotgun (WGS) entry which is preliminary data.</text>
</comment>